<dbReference type="AlphaFoldDB" id="A0A7C9DU38"/>
<keyword evidence="6" id="KW-0769">Symport</keyword>
<name>A0A7C9DU38_OPUST</name>
<dbReference type="PROSITE" id="PS50850">
    <property type="entry name" value="MFS"/>
    <property type="match status" value="1"/>
</dbReference>
<dbReference type="InterPro" id="IPR005828">
    <property type="entry name" value="MFS_sugar_transport-like"/>
</dbReference>
<keyword evidence="5 11" id="KW-0812">Transmembrane</keyword>
<dbReference type="Pfam" id="PF00083">
    <property type="entry name" value="Sugar_tr"/>
    <property type="match status" value="1"/>
</dbReference>
<dbReference type="InterPro" id="IPR045262">
    <property type="entry name" value="STP/PLT_plant"/>
</dbReference>
<dbReference type="InterPro" id="IPR044778">
    <property type="entry name" value="MFS_STP/MST-like_plant"/>
</dbReference>
<feature type="transmembrane region" description="Helical" evidence="11">
    <location>
        <begin position="179"/>
        <end position="200"/>
    </location>
</feature>
<dbReference type="GO" id="GO:0015145">
    <property type="term" value="F:monosaccharide transmembrane transporter activity"/>
    <property type="evidence" value="ECO:0007669"/>
    <property type="project" value="InterPro"/>
</dbReference>
<dbReference type="InterPro" id="IPR036259">
    <property type="entry name" value="MFS_trans_sf"/>
</dbReference>
<accession>A0A7C9DU38</accession>
<dbReference type="NCBIfam" id="TIGR00879">
    <property type="entry name" value="SP"/>
    <property type="match status" value="1"/>
</dbReference>
<feature type="transmembrane region" description="Helical" evidence="11">
    <location>
        <begin position="120"/>
        <end position="139"/>
    </location>
</feature>
<keyword evidence="8 11" id="KW-0472">Membrane</keyword>
<dbReference type="CDD" id="cd17361">
    <property type="entry name" value="MFS_STP"/>
    <property type="match status" value="1"/>
</dbReference>
<proteinExistence type="inferred from homology"/>
<evidence type="ECO:0000313" key="13">
    <source>
        <dbReference type="EMBL" id="MBA4650207.1"/>
    </source>
</evidence>
<dbReference type="GO" id="GO:0016020">
    <property type="term" value="C:membrane"/>
    <property type="evidence" value="ECO:0007669"/>
    <property type="project" value="UniProtKB-SubCell"/>
</dbReference>
<dbReference type="SUPFAM" id="SSF103473">
    <property type="entry name" value="MFS general substrate transporter"/>
    <property type="match status" value="1"/>
</dbReference>
<dbReference type="PANTHER" id="PTHR23500:SF44">
    <property type="entry name" value="SUGAR TRANSPORT PROTEIN 5"/>
    <property type="match status" value="1"/>
</dbReference>
<dbReference type="PRINTS" id="PR00171">
    <property type="entry name" value="SUGRTRNSPORT"/>
</dbReference>
<feature type="transmembrane region" description="Helical" evidence="11">
    <location>
        <begin position="29"/>
        <end position="49"/>
    </location>
</feature>
<evidence type="ECO:0000256" key="9">
    <source>
        <dbReference type="RuleBase" id="RU003346"/>
    </source>
</evidence>
<dbReference type="GO" id="GO:0015293">
    <property type="term" value="F:symporter activity"/>
    <property type="evidence" value="ECO:0007669"/>
    <property type="project" value="UniProtKB-KW"/>
</dbReference>
<feature type="region of interest" description="Disordered" evidence="10">
    <location>
        <begin position="1"/>
        <end position="23"/>
    </location>
</feature>
<evidence type="ECO:0000256" key="6">
    <source>
        <dbReference type="ARBA" id="ARBA00022847"/>
    </source>
</evidence>
<dbReference type="PROSITE" id="PS00217">
    <property type="entry name" value="SUGAR_TRANSPORT_2"/>
    <property type="match status" value="1"/>
</dbReference>
<evidence type="ECO:0000256" key="10">
    <source>
        <dbReference type="SAM" id="MobiDB-lite"/>
    </source>
</evidence>
<feature type="transmembrane region" description="Helical" evidence="11">
    <location>
        <begin position="292"/>
        <end position="316"/>
    </location>
</feature>
<dbReference type="Gene3D" id="1.20.1250.20">
    <property type="entry name" value="MFS general substrate transporter like domains"/>
    <property type="match status" value="1"/>
</dbReference>
<evidence type="ECO:0000259" key="12">
    <source>
        <dbReference type="PROSITE" id="PS50850"/>
    </source>
</evidence>
<comment type="subcellular location">
    <subcellularLocation>
        <location evidence="1">Membrane</location>
        <topology evidence="1">Multi-pass membrane protein</topology>
    </subcellularLocation>
</comment>
<reference evidence="13" key="1">
    <citation type="journal article" date="2013" name="J. Plant Res.">
        <title>Effect of fungi and light on seed germination of three Opuntia species from semiarid lands of central Mexico.</title>
        <authorList>
            <person name="Delgado-Sanchez P."/>
            <person name="Jimenez-Bremont J.F."/>
            <person name="Guerrero-Gonzalez Mde L."/>
            <person name="Flores J."/>
        </authorList>
    </citation>
    <scope>NUCLEOTIDE SEQUENCE</scope>
    <source>
        <tissue evidence="13">Cladode</tissue>
    </source>
</reference>
<feature type="transmembrane region" description="Helical" evidence="11">
    <location>
        <begin position="392"/>
        <end position="413"/>
    </location>
</feature>
<dbReference type="InterPro" id="IPR020846">
    <property type="entry name" value="MFS_dom"/>
</dbReference>
<feature type="transmembrane region" description="Helical" evidence="11">
    <location>
        <begin position="328"/>
        <end position="350"/>
    </location>
</feature>
<reference evidence="13" key="2">
    <citation type="submission" date="2020-07" db="EMBL/GenBank/DDBJ databases">
        <authorList>
            <person name="Vera ALvarez R."/>
            <person name="Arias-Moreno D.M."/>
            <person name="Jimenez-Jacinto V."/>
            <person name="Jimenez-Bremont J.F."/>
            <person name="Swaminathan K."/>
            <person name="Moose S.P."/>
            <person name="Guerrero-Gonzalez M.L."/>
            <person name="Marino-Ramirez L."/>
            <person name="Landsman D."/>
            <person name="Rodriguez-Kessler M."/>
            <person name="Delgado-Sanchez P."/>
        </authorList>
    </citation>
    <scope>NUCLEOTIDE SEQUENCE</scope>
    <source>
        <tissue evidence="13">Cladode</tissue>
    </source>
</reference>
<feature type="transmembrane region" description="Helical" evidence="11">
    <location>
        <begin position="206"/>
        <end position="230"/>
    </location>
</feature>
<keyword evidence="4" id="KW-0762">Sugar transport</keyword>
<protein>
    <recommendedName>
        <fullName evidence="12">Major facilitator superfamily (MFS) profile domain-containing protein</fullName>
    </recommendedName>
</protein>
<keyword evidence="3 9" id="KW-0813">Transport</keyword>
<feature type="domain" description="Major facilitator superfamily (MFS) profile" evidence="12">
    <location>
        <begin position="36"/>
        <end position="485"/>
    </location>
</feature>
<evidence type="ECO:0000256" key="8">
    <source>
        <dbReference type="ARBA" id="ARBA00023136"/>
    </source>
</evidence>
<feature type="transmembrane region" description="Helical" evidence="11">
    <location>
        <begin position="357"/>
        <end position="380"/>
    </location>
</feature>
<dbReference type="InterPro" id="IPR005829">
    <property type="entry name" value="Sugar_transporter_CS"/>
</dbReference>
<evidence type="ECO:0000256" key="1">
    <source>
        <dbReference type="ARBA" id="ARBA00004141"/>
    </source>
</evidence>
<evidence type="ECO:0000256" key="2">
    <source>
        <dbReference type="ARBA" id="ARBA00010992"/>
    </source>
</evidence>
<feature type="transmembrane region" description="Helical" evidence="11">
    <location>
        <begin position="434"/>
        <end position="454"/>
    </location>
</feature>
<evidence type="ECO:0000256" key="5">
    <source>
        <dbReference type="ARBA" id="ARBA00022692"/>
    </source>
</evidence>
<sequence length="510" mass="55113">MVGCGNDSSRSYSHNSSSRSNSTSGSVEITVAMVITCIIAASGGLIFGYDIGISGGVTTMVPFLRKFFPSILKKAGDAETNMYCVYDSQVLTLFTSSLYLAGLASSLVASPVTARLGRKFTMLLGGCTFLLGGAINGGAENIAMLIGGRLLLGIGIGFANQATPVYLSEMAPAKWRGAFNTGFQFFIGVGVLVANCINFGTAKQSWGWRLSLGLAVVPAAVMTLGTLVILDTPSSLVERGKLEQAKRSLQKARGNADIESELGELIKASQVAKEATDEPFVTILERRYRPHLIMAILIPFFQQVTGINIIAFYAPVLFQSVGLGHDSALIAAIILGIVNLGSILISTFIVDRFGRRFLFLEGGVQMFICQVAVAAILAVTTGVSGTERISKGNAILVLVLMCIYAAGFGWSWGPLTWLIPSEIFPLKIRPTGQSISVAVNFIITFILSQTFLSMLCHFKFGAFLFYAAWLAMMTIFAALFVPETKNIPLDSMDTIWKQHWYWQRFVKEQP</sequence>
<evidence type="ECO:0000256" key="3">
    <source>
        <dbReference type="ARBA" id="ARBA00022448"/>
    </source>
</evidence>
<feature type="transmembrane region" description="Helical" evidence="11">
    <location>
        <begin position="460"/>
        <end position="481"/>
    </location>
</feature>
<evidence type="ECO:0000256" key="4">
    <source>
        <dbReference type="ARBA" id="ARBA00022597"/>
    </source>
</evidence>
<dbReference type="InterPro" id="IPR003663">
    <property type="entry name" value="Sugar/inositol_transpt"/>
</dbReference>
<feature type="transmembrane region" description="Helical" evidence="11">
    <location>
        <begin position="90"/>
        <end position="108"/>
    </location>
</feature>
<organism evidence="13">
    <name type="scientific">Opuntia streptacantha</name>
    <name type="common">Prickly pear cactus</name>
    <name type="synonym">Opuntia cardona</name>
    <dbReference type="NCBI Taxonomy" id="393608"/>
    <lineage>
        <taxon>Eukaryota</taxon>
        <taxon>Viridiplantae</taxon>
        <taxon>Streptophyta</taxon>
        <taxon>Embryophyta</taxon>
        <taxon>Tracheophyta</taxon>
        <taxon>Spermatophyta</taxon>
        <taxon>Magnoliopsida</taxon>
        <taxon>eudicotyledons</taxon>
        <taxon>Gunneridae</taxon>
        <taxon>Pentapetalae</taxon>
        <taxon>Caryophyllales</taxon>
        <taxon>Cactineae</taxon>
        <taxon>Cactaceae</taxon>
        <taxon>Opuntioideae</taxon>
        <taxon>Opuntia</taxon>
    </lineage>
</organism>
<dbReference type="EMBL" id="GISG01164009">
    <property type="protein sequence ID" value="MBA4650207.1"/>
    <property type="molecule type" value="Transcribed_RNA"/>
</dbReference>
<comment type="similarity">
    <text evidence="2 9">Belongs to the major facilitator superfamily. Sugar transporter (TC 2.A.1.1) family.</text>
</comment>
<evidence type="ECO:0000256" key="7">
    <source>
        <dbReference type="ARBA" id="ARBA00022989"/>
    </source>
</evidence>
<keyword evidence="7 11" id="KW-1133">Transmembrane helix</keyword>
<evidence type="ECO:0000256" key="11">
    <source>
        <dbReference type="SAM" id="Phobius"/>
    </source>
</evidence>
<dbReference type="FunFam" id="1.20.1250.20:FF:000002">
    <property type="entry name" value="Sugar transport protein 13"/>
    <property type="match status" value="1"/>
</dbReference>
<feature type="compositionally biased region" description="Low complexity" evidence="10">
    <location>
        <begin position="8"/>
        <end position="23"/>
    </location>
</feature>
<feature type="transmembrane region" description="Helical" evidence="11">
    <location>
        <begin position="145"/>
        <end position="167"/>
    </location>
</feature>
<dbReference type="PANTHER" id="PTHR23500">
    <property type="entry name" value="SOLUTE CARRIER FAMILY 2, FACILITATED GLUCOSE TRANSPORTER"/>
    <property type="match status" value="1"/>
</dbReference>